<evidence type="ECO:0000313" key="3">
    <source>
        <dbReference type="Proteomes" id="UP000434957"/>
    </source>
</evidence>
<comment type="caution">
    <text evidence="1">The sequence shown here is derived from an EMBL/GenBank/DDBJ whole genome shotgun (WGS) entry which is preliminary data.</text>
</comment>
<evidence type="ECO:0000313" key="1">
    <source>
        <dbReference type="EMBL" id="KAE9020933.1"/>
    </source>
</evidence>
<evidence type="ECO:0000313" key="4">
    <source>
        <dbReference type="Proteomes" id="UP000435112"/>
    </source>
</evidence>
<proteinExistence type="predicted"/>
<dbReference type="EMBL" id="QXFU01000778">
    <property type="protein sequence ID" value="KAE9020933.1"/>
    <property type="molecule type" value="Genomic_DNA"/>
</dbReference>
<name>A0A6A3LYC1_9STRA</name>
<organism evidence="1 4">
    <name type="scientific">Phytophthora rubi</name>
    <dbReference type="NCBI Taxonomy" id="129364"/>
    <lineage>
        <taxon>Eukaryota</taxon>
        <taxon>Sar</taxon>
        <taxon>Stramenopiles</taxon>
        <taxon>Oomycota</taxon>
        <taxon>Peronosporomycetes</taxon>
        <taxon>Peronosporales</taxon>
        <taxon>Peronosporaceae</taxon>
        <taxon>Phytophthora</taxon>
    </lineage>
</organism>
<evidence type="ECO:0000313" key="2">
    <source>
        <dbReference type="EMBL" id="KAE9337214.1"/>
    </source>
</evidence>
<keyword evidence="3" id="KW-1185">Reference proteome</keyword>
<sequence length="55" mass="6145">MSVAVMILPGVTLQSGSSLGMFFCRWCVSRSHDARTGHAHHRPDRSRILVSPWPL</sequence>
<accession>A0A6A3LYC1</accession>
<dbReference type="Proteomes" id="UP000434957">
    <property type="component" value="Unassembled WGS sequence"/>
</dbReference>
<protein>
    <submittedName>
        <fullName evidence="1">Uncharacterized protein</fullName>
    </submittedName>
</protein>
<dbReference type="EMBL" id="QXFT01000717">
    <property type="protein sequence ID" value="KAE9337214.1"/>
    <property type="molecule type" value="Genomic_DNA"/>
</dbReference>
<dbReference type="Proteomes" id="UP000435112">
    <property type="component" value="Unassembled WGS sequence"/>
</dbReference>
<gene>
    <name evidence="1" type="ORF">PR002_g12401</name>
    <name evidence="2" type="ORF">PR003_g12118</name>
</gene>
<reference evidence="1 4" key="1">
    <citation type="submission" date="2018-09" db="EMBL/GenBank/DDBJ databases">
        <title>Genomic investigation of the strawberry pathogen Phytophthora fragariae indicates pathogenicity is determined by transcriptional variation in three key races.</title>
        <authorList>
            <person name="Adams T.M."/>
            <person name="Armitage A.D."/>
            <person name="Sobczyk M.K."/>
            <person name="Bates H.J."/>
            <person name="Dunwell J.M."/>
            <person name="Nellist C.F."/>
            <person name="Harrison R.J."/>
        </authorList>
    </citation>
    <scope>NUCLEOTIDE SEQUENCE [LARGE SCALE GENOMIC DNA]</scope>
    <source>
        <strain evidence="1 4">SCRP324</strain>
        <strain evidence="2 3">SCRP333</strain>
    </source>
</reference>
<dbReference type="AlphaFoldDB" id="A0A6A3LYC1"/>